<sequence length="355" mass="37444">MAYRIVARTQTSLKAQLLVPLAAVVLTLIAGSILFTLLGKNPLAAFYAFFIEPLTTQYGIGEVLLKTGPLLLIAQGLAIGFRARVWNIGAEGQLLAGAMAAGALALHFEDSESAWLLPAMVCIGTLAGAAWAGIAAWLRTQFNANEILVTFMLSSIALQLLYFLVSGPLRDPMGMSYPQSALFGDAALFAPLIEHTRVNSSLYLALGASVLAWVFVQRSLPGYKLLVGGQAPHAARYAGFAEKKAVWVGLLIGGAAAGMAGVGEVAGPLGLLQRSISPGYGFAAIIVAFLGGLHPIGIVFAAFFMALIYVGGDMSLVSVGLPNASTTIFQGMLLVFYLACFLFANHRLQKVEVRH</sequence>
<dbReference type="InterPro" id="IPR001851">
    <property type="entry name" value="ABC_transp_permease"/>
</dbReference>
<dbReference type="AlphaFoldDB" id="A0A2Z2P5K3"/>
<keyword evidence="4 6" id="KW-1133">Transmembrane helix</keyword>
<evidence type="ECO:0000313" key="8">
    <source>
        <dbReference type="Proteomes" id="UP000250079"/>
    </source>
</evidence>
<dbReference type="KEGG" id="gai:IMCC3135_33745"/>
<dbReference type="RefSeq" id="WP_088921515.1">
    <property type="nucleotide sequence ID" value="NZ_CP018632.1"/>
</dbReference>
<feature type="transmembrane region" description="Helical" evidence="6">
    <location>
        <begin position="17"/>
        <end position="38"/>
    </location>
</feature>
<evidence type="ECO:0000256" key="3">
    <source>
        <dbReference type="ARBA" id="ARBA00022692"/>
    </source>
</evidence>
<dbReference type="PANTHER" id="PTHR47089">
    <property type="entry name" value="ABC TRANSPORTER, PERMEASE PROTEIN"/>
    <property type="match status" value="1"/>
</dbReference>
<dbReference type="Proteomes" id="UP000250079">
    <property type="component" value="Chromosome"/>
</dbReference>
<feature type="transmembrane region" description="Helical" evidence="6">
    <location>
        <begin position="147"/>
        <end position="165"/>
    </location>
</feature>
<dbReference type="CDD" id="cd06580">
    <property type="entry name" value="TM_PBP1_transp_TpRbsC_like"/>
    <property type="match status" value="1"/>
</dbReference>
<keyword evidence="3 6" id="KW-0812">Transmembrane</keyword>
<keyword evidence="2" id="KW-1003">Cell membrane</keyword>
<dbReference type="PANTHER" id="PTHR47089:SF1">
    <property type="entry name" value="GUANOSINE ABC TRANSPORTER PERMEASE PROTEIN NUPP"/>
    <property type="match status" value="1"/>
</dbReference>
<keyword evidence="5 6" id="KW-0472">Membrane</keyword>
<evidence type="ECO:0000256" key="6">
    <source>
        <dbReference type="SAM" id="Phobius"/>
    </source>
</evidence>
<keyword evidence="8" id="KW-1185">Reference proteome</keyword>
<proteinExistence type="predicted"/>
<feature type="transmembrane region" description="Helical" evidence="6">
    <location>
        <begin position="88"/>
        <end position="108"/>
    </location>
</feature>
<name>A0A2Z2P5K3_9GAMM</name>
<organism evidence="7 8">
    <name type="scientific">Granulosicoccus antarcticus IMCC3135</name>
    <dbReference type="NCBI Taxonomy" id="1192854"/>
    <lineage>
        <taxon>Bacteria</taxon>
        <taxon>Pseudomonadati</taxon>
        <taxon>Pseudomonadota</taxon>
        <taxon>Gammaproteobacteria</taxon>
        <taxon>Chromatiales</taxon>
        <taxon>Granulosicoccaceae</taxon>
        <taxon>Granulosicoccus</taxon>
    </lineage>
</organism>
<feature type="transmembrane region" description="Helical" evidence="6">
    <location>
        <begin position="324"/>
        <end position="344"/>
    </location>
</feature>
<dbReference type="EMBL" id="CP018632">
    <property type="protein sequence ID" value="ASJ76790.1"/>
    <property type="molecule type" value="Genomic_DNA"/>
</dbReference>
<feature type="transmembrane region" description="Helical" evidence="6">
    <location>
        <begin position="245"/>
        <end position="267"/>
    </location>
</feature>
<evidence type="ECO:0000256" key="5">
    <source>
        <dbReference type="ARBA" id="ARBA00023136"/>
    </source>
</evidence>
<gene>
    <name evidence="7" type="ORF">IMCC3135_33745</name>
</gene>
<comment type="subcellular location">
    <subcellularLocation>
        <location evidence="1">Cell inner membrane</location>
        <topology evidence="1">Multi-pass membrane protein</topology>
    </subcellularLocation>
</comment>
<dbReference type="GO" id="GO:0022857">
    <property type="term" value="F:transmembrane transporter activity"/>
    <property type="evidence" value="ECO:0007669"/>
    <property type="project" value="InterPro"/>
</dbReference>
<feature type="transmembrane region" description="Helical" evidence="6">
    <location>
        <begin position="58"/>
        <end position="81"/>
    </location>
</feature>
<feature type="transmembrane region" description="Helical" evidence="6">
    <location>
        <begin position="279"/>
        <end position="312"/>
    </location>
</feature>
<evidence type="ECO:0000256" key="2">
    <source>
        <dbReference type="ARBA" id="ARBA00022475"/>
    </source>
</evidence>
<accession>A0A2Z2P5K3</accession>
<feature type="transmembrane region" description="Helical" evidence="6">
    <location>
        <begin position="114"/>
        <end position="138"/>
    </location>
</feature>
<reference evidence="7 8" key="1">
    <citation type="submission" date="2016-12" db="EMBL/GenBank/DDBJ databases">
        <authorList>
            <person name="Song W.-J."/>
            <person name="Kurnit D.M."/>
        </authorList>
    </citation>
    <scope>NUCLEOTIDE SEQUENCE [LARGE SCALE GENOMIC DNA]</scope>
    <source>
        <strain evidence="7 8">IMCC3135</strain>
    </source>
</reference>
<evidence type="ECO:0000256" key="1">
    <source>
        <dbReference type="ARBA" id="ARBA00004429"/>
    </source>
</evidence>
<protein>
    <submittedName>
        <fullName evidence="7">Uncharacterized protein</fullName>
    </submittedName>
</protein>
<dbReference type="Pfam" id="PF02653">
    <property type="entry name" value="BPD_transp_2"/>
    <property type="match status" value="1"/>
</dbReference>
<dbReference type="OrthoDB" id="9809785at2"/>
<evidence type="ECO:0000313" key="7">
    <source>
        <dbReference type="EMBL" id="ASJ76790.1"/>
    </source>
</evidence>
<dbReference type="GO" id="GO:0005886">
    <property type="term" value="C:plasma membrane"/>
    <property type="evidence" value="ECO:0007669"/>
    <property type="project" value="UniProtKB-SubCell"/>
</dbReference>
<evidence type="ECO:0000256" key="4">
    <source>
        <dbReference type="ARBA" id="ARBA00022989"/>
    </source>
</evidence>